<accession>A0A8I1LB30</accession>
<keyword evidence="3" id="KW-1185">Reference proteome</keyword>
<keyword evidence="1" id="KW-0812">Transmembrane</keyword>
<comment type="caution">
    <text evidence="2">The sequence shown here is derived from an EMBL/GenBank/DDBJ whole genome shotgun (WGS) entry which is preliminary data.</text>
</comment>
<dbReference type="EMBL" id="JAEHFL010000006">
    <property type="protein sequence ID" value="MBK3427835.1"/>
    <property type="molecule type" value="Genomic_DNA"/>
</dbReference>
<dbReference type="AlphaFoldDB" id="A0A8I1LB30"/>
<dbReference type="Proteomes" id="UP000603369">
    <property type="component" value="Unassembled WGS sequence"/>
</dbReference>
<organism evidence="2 3">
    <name type="scientific">Corynebacterium tuberculostearicum</name>
    <dbReference type="NCBI Taxonomy" id="38304"/>
    <lineage>
        <taxon>Bacteria</taxon>
        <taxon>Bacillati</taxon>
        <taxon>Actinomycetota</taxon>
        <taxon>Actinomycetes</taxon>
        <taxon>Mycobacteriales</taxon>
        <taxon>Corynebacteriaceae</taxon>
        <taxon>Corynebacterium</taxon>
    </lineage>
</organism>
<feature type="transmembrane region" description="Helical" evidence="1">
    <location>
        <begin position="58"/>
        <end position="85"/>
    </location>
</feature>
<feature type="transmembrane region" description="Helical" evidence="1">
    <location>
        <begin position="136"/>
        <end position="158"/>
    </location>
</feature>
<evidence type="ECO:0000313" key="3">
    <source>
        <dbReference type="Proteomes" id="UP000603369"/>
    </source>
</evidence>
<gene>
    <name evidence="2" type="ORF">JDP02_04790</name>
</gene>
<evidence type="ECO:0000256" key="1">
    <source>
        <dbReference type="SAM" id="Phobius"/>
    </source>
</evidence>
<sequence length="440" mass="48365">MKTLLERMPAWREKFWLIPAVAVAIAAIGAELLIAVGSNFDVSDTPFYDGSADSAQGILSAVATSSLSLAGTVFFITLTALSGVVTVMGPRLLHEFLKDRSIQSTLAIYLATFIFALLSLRAVRTGGGGVEEYVPSLNVAVTVLLAIACVVFLIYFIVHIAQSISMSHVVHVVAQDVESHMRRLIRRGEEEEKVKAPGPEFYTNAQKRRSSETGYLKFVDYDAIAQAAAQEDCAVHLGVAPGDLVLEGEVIAHGVPRLPEDIERHIVLTQHRENASAHDPRFTARHLAEIAARALSTGVNDPFTVIDIIDRFTQILTVIGDKRLPQGIVHVDGEFRLDYQTFSYDEIVEAMFTQIRRDAADNAEIYLSMLDNLAKVVALLRTAERRRVLDDAARAIYSDARRQVGGEVELKQLEASYQHFQANLAAWAESDKPGEEHAAD</sequence>
<feature type="transmembrane region" description="Helical" evidence="1">
    <location>
        <begin position="106"/>
        <end position="124"/>
    </location>
</feature>
<dbReference type="Pfam" id="PF10011">
    <property type="entry name" value="DUF2254"/>
    <property type="match status" value="1"/>
</dbReference>
<feature type="transmembrane region" description="Helical" evidence="1">
    <location>
        <begin position="15"/>
        <end position="38"/>
    </location>
</feature>
<protein>
    <submittedName>
        <fullName evidence="2">DUF2254 domain-containing protein</fullName>
    </submittedName>
</protein>
<dbReference type="RefSeq" id="WP_005324828.1">
    <property type="nucleotide sequence ID" value="NZ_CP175770.1"/>
</dbReference>
<keyword evidence="1" id="KW-0472">Membrane</keyword>
<evidence type="ECO:0000313" key="2">
    <source>
        <dbReference type="EMBL" id="MBK3427835.1"/>
    </source>
</evidence>
<keyword evidence="1" id="KW-1133">Transmembrane helix</keyword>
<reference evidence="2 3" key="1">
    <citation type="submission" date="2020-12" db="EMBL/GenBank/DDBJ databases">
        <title>Draft genome sequence of the commensal strain Corynebacterium tuberculostearicum MFP09/CIP 102622 isolated from human skin.</title>
        <authorList>
            <person name="Boukerb A.M."/>
            <person name="Janvier X."/>
            <person name="Feuilloley M.G.J."/>
            <person name="Groboillot A."/>
        </authorList>
    </citation>
    <scope>NUCLEOTIDE SEQUENCE [LARGE SCALE GENOMIC DNA]</scope>
    <source>
        <strain evidence="2 3">CIP 102622</strain>
    </source>
</reference>
<proteinExistence type="predicted"/>
<dbReference type="InterPro" id="IPR018723">
    <property type="entry name" value="DUF2254_membrane"/>
</dbReference>
<name>A0A8I1LB30_9CORY</name>